<accession>A0A831A797</accession>
<proteinExistence type="predicted"/>
<sequence>MHGATGNGWPRPLFNRSSRHRARLLTFHLL</sequence>
<evidence type="ECO:0000313" key="2">
    <source>
        <dbReference type="Proteomes" id="UP000013111"/>
    </source>
</evidence>
<name>A0A831A797_ERWAM</name>
<dbReference type="Proteomes" id="UP000013111">
    <property type="component" value="Unassembled WGS sequence"/>
</dbReference>
<dbReference type="AlphaFoldDB" id="A0A831A797"/>
<reference evidence="1 2" key="2">
    <citation type="submission" date="2013-04" db="EMBL/GenBank/DDBJ databases">
        <title>Comparative genomics of 12 strains of Erwinia amylovora identifies a pan-genome with a large conserved core and provides insights into host specificity.</title>
        <authorList>
            <person name="Mann R.A."/>
            <person name="Smits T.H.M."/>
            <person name="Buehlmann A."/>
            <person name="Blom J."/>
            <person name="Goesmann A."/>
            <person name="Frey J.E."/>
            <person name="Plummer K.M."/>
            <person name="Beer S.V."/>
            <person name="Luck J."/>
            <person name="Duffy B."/>
            <person name="Rodoni B."/>
        </authorList>
    </citation>
    <scope>NUCLEOTIDE SEQUENCE [LARGE SCALE GENOMIC DNA]</scope>
    <source>
        <strain evidence="2">CFBP 1232</strain>
    </source>
</reference>
<reference evidence="1 2" key="1">
    <citation type="submission" date="2012-11" db="EMBL/GenBank/DDBJ databases">
        <authorList>
            <person name="Linke B."/>
        </authorList>
    </citation>
    <scope>NUCLEOTIDE SEQUENCE [LARGE SCALE GENOMIC DNA]</scope>
    <source>
        <strain evidence="2">CFBP 1232</strain>
    </source>
</reference>
<dbReference type="EMBL" id="CAPB01000041">
    <property type="protein sequence ID" value="CCO95625.1"/>
    <property type="molecule type" value="Genomic_DNA"/>
</dbReference>
<evidence type="ECO:0000313" key="1">
    <source>
        <dbReference type="EMBL" id="CCO95625.1"/>
    </source>
</evidence>
<gene>
    <name evidence="1" type="ORF">BN437_3727</name>
</gene>
<organism evidence="1 2">
    <name type="scientific">Erwinia amylovora NBRC 12687 = CFBP 1232</name>
    <dbReference type="NCBI Taxonomy" id="1219359"/>
    <lineage>
        <taxon>Bacteria</taxon>
        <taxon>Pseudomonadati</taxon>
        <taxon>Pseudomonadota</taxon>
        <taxon>Gammaproteobacteria</taxon>
        <taxon>Enterobacterales</taxon>
        <taxon>Erwiniaceae</taxon>
        <taxon>Erwinia</taxon>
    </lineage>
</organism>
<comment type="caution">
    <text evidence="1">The sequence shown here is derived from an EMBL/GenBank/DDBJ whole genome shotgun (WGS) entry which is preliminary data.</text>
</comment>
<protein>
    <submittedName>
        <fullName evidence="1">Uncharacterized protein</fullName>
    </submittedName>
</protein>